<evidence type="ECO:0000259" key="2">
    <source>
        <dbReference type="Pfam" id="PF13391"/>
    </source>
</evidence>
<dbReference type="EMBL" id="PDND01000144">
    <property type="protein sequence ID" value="PGH31036.1"/>
    <property type="molecule type" value="Genomic_DNA"/>
</dbReference>
<dbReference type="Pfam" id="PF13391">
    <property type="entry name" value="HNH_2"/>
    <property type="match status" value="1"/>
</dbReference>
<dbReference type="AlphaFoldDB" id="A0A2B7ZAP1"/>
<feature type="region of interest" description="Disordered" evidence="1">
    <location>
        <begin position="238"/>
        <end position="257"/>
    </location>
</feature>
<keyword evidence="4" id="KW-1185">Reference proteome</keyword>
<organism evidence="3 4">
    <name type="scientific">[Emmonsia] crescens</name>
    <dbReference type="NCBI Taxonomy" id="73230"/>
    <lineage>
        <taxon>Eukaryota</taxon>
        <taxon>Fungi</taxon>
        <taxon>Dikarya</taxon>
        <taxon>Ascomycota</taxon>
        <taxon>Pezizomycotina</taxon>
        <taxon>Eurotiomycetes</taxon>
        <taxon>Eurotiomycetidae</taxon>
        <taxon>Onygenales</taxon>
        <taxon>Ajellomycetaceae</taxon>
        <taxon>Emergomyces</taxon>
    </lineage>
</organism>
<accession>A0A2B7ZAP1</accession>
<comment type="caution">
    <text evidence="3">The sequence shown here is derived from an EMBL/GenBank/DDBJ whole genome shotgun (WGS) entry which is preliminary data.</text>
</comment>
<reference evidence="3 4" key="1">
    <citation type="submission" date="2017-10" db="EMBL/GenBank/DDBJ databases">
        <title>Comparative genomics in systemic dimorphic fungi from Ajellomycetaceae.</title>
        <authorList>
            <person name="Munoz J.F."/>
            <person name="Mcewen J.G."/>
            <person name="Clay O.K."/>
            <person name="Cuomo C.A."/>
        </authorList>
    </citation>
    <scope>NUCLEOTIDE SEQUENCE [LARGE SCALE GENOMIC DNA]</scope>
    <source>
        <strain evidence="3 4">UAMH4076</strain>
    </source>
</reference>
<protein>
    <recommendedName>
        <fullName evidence="2">HNH nuclease domain-containing protein</fullName>
    </recommendedName>
</protein>
<name>A0A2B7ZAP1_9EURO</name>
<dbReference type="InterPro" id="IPR003615">
    <property type="entry name" value="HNH_nuc"/>
</dbReference>
<feature type="compositionally biased region" description="Low complexity" evidence="1">
    <location>
        <begin position="243"/>
        <end position="257"/>
    </location>
</feature>
<sequence>METRNEVYLEFAVTRLKEIFRIMLSKGPVLPDLRISNAIISEMNTALFVIAFLNWAISPRSIAHDLMRVLARVGIYVMDQTVDFVVDSLCRRREARDAVLLWAHFWCLNFLFPLMDRQTPKTETDFSHKIRLLRYLATQRDSNRCIVTGVHDIFSAGSLEPSGVLTPVHIIPARIQDNQVAKHLIQIFTGGRIPPSRLSPENIDTCDNILMLSTSISTTFEQYRWSIKPELQRNITFSDSAASRSSNSNSNSNRNRNTYNYTLAKVSMHQVQPIHLIPPSHSQLHFSTGPEGHLFKDPDPILFALHFSLAQILDATQAGRIILELQHAEWRFLVRKRGLVEPGYDPAAVVVFVRNLSRDYMKRTLDWAVEPGELVRGRDEEVQRLAAGGVLSM</sequence>
<evidence type="ECO:0000313" key="3">
    <source>
        <dbReference type="EMBL" id="PGH31036.1"/>
    </source>
</evidence>
<evidence type="ECO:0000313" key="4">
    <source>
        <dbReference type="Proteomes" id="UP000226031"/>
    </source>
</evidence>
<dbReference type="Proteomes" id="UP000226031">
    <property type="component" value="Unassembled WGS sequence"/>
</dbReference>
<gene>
    <name evidence="3" type="ORF">GX50_06194</name>
</gene>
<feature type="domain" description="HNH nuclease" evidence="2">
    <location>
        <begin position="145"/>
        <end position="228"/>
    </location>
</feature>
<evidence type="ECO:0000256" key="1">
    <source>
        <dbReference type="SAM" id="MobiDB-lite"/>
    </source>
</evidence>
<dbReference type="VEuPathDB" id="FungiDB:EMCG_05245"/>
<proteinExistence type="predicted"/>